<sequence>MKILLTGITGQVGWELQQTLMPLGKVISTGRSTSQRALQMDLAQPDTIRRTLREVKPALIVNAAAYTAVDKAELDSDTAMAVNGIAPGIIAEEAKSLGAAVIHYSTDYVFDGKKSTAYTERDLPNPQNVYGKTKLIGEQAIEAVGGSYSILRTSWVYSRHQNNFLLTILRLAQERDELQVVNDQVGSPTWSRLIAEATAQILFQATKQNLYDFLAHKSGIYHLSATGQVSWYGFAKAILEQERKFNTFKLQRLVAIASEQYSTAAKRPAYSVLNNQKLSDTFGIVLPNWQRTLQLLLTPEAIAS</sequence>
<dbReference type="GO" id="GO:0008831">
    <property type="term" value="F:dTDP-4-dehydrorhamnose reductase activity"/>
    <property type="evidence" value="ECO:0007669"/>
    <property type="project" value="UniProtKB-EC"/>
</dbReference>
<dbReference type="EMBL" id="JTJC03000017">
    <property type="protein sequence ID" value="NHC38046.1"/>
    <property type="molecule type" value="Genomic_DNA"/>
</dbReference>
<feature type="domain" description="RmlD-like substrate binding" evidence="3">
    <location>
        <begin position="1"/>
        <end position="298"/>
    </location>
</feature>
<keyword evidence="2 4" id="KW-0560">Oxidoreductase</keyword>
<protein>
    <recommendedName>
        <fullName evidence="2">dTDP-4-dehydrorhamnose reductase</fullName>
        <ecNumber evidence="2">1.1.1.133</ecNumber>
    </recommendedName>
</protein>
<dbReference type="Pfam" id="PF04321">
    <property type="entry name" value="RmlD_sub_bind"/>
    <property type="match status" value="1"/>
</dbReference>
<organism evidence="4 5">
    <name type="scientific">Scytonema millei VB511283</name>
    <dbReference type="NCBI Taxonomy" id="1245923"/>
    <lineage>
        <taxon>Bacteria</taxon>
        <taxon>Bacillati</taxon>
        <taxon>Cyanobacteriota</taxon>
        <taxon>Cyanophyceae</taxon>
        <taxon>Nostocales</taxon>
        <taxon>Scytonemataceae</taxon>
        <taxon>Scytonema</taxon>
    </lineage>
</organism>
<dbReference type="PANTHER" id="PTHR10491">
    <property type="entry name" value="DTDP-4-DEHYDRORHAMNOSE REDUCTASE"/>
    <property type="match status" value="1"/>
</dbReference>
<dbReference type="Gene3D" id="3.40.50.720">
    <property type="entry name" value="NAD(P)-binding Rossmann-like Domain"/>
    <property type="match status" value="1"/>
</dbReference>
<comment type="pathway">
    <text evidence="2">Carbohydrate biosynthesis; dTDP-L-rhamnose biosynthesis.</text>
</comment>
<dbReference type="CDD" id="cd05254">
    <property type="entry name" value="dTDP_HR_like_SDR_e"/>
    <property type="match status" value="1"/>
</dbReference>
<dbReference type="AlphaFoldDB" id="A0A9X5EAN6"/>
<gene>
    <name evidence="4" type="primary">rfbD</name>
    <name evidence="4" type="ORF">QH73_0026075</name>
</gene>
<dbReference type="Proteomes" id="UP000031532">
    <property type="component" value="Unassembled WGS sequence"/>
</dbReference>
<name>A0A9X5EAN6_9CYAN</name>
<dbReference type="GO" id="GO:0005829">
    <property type="term" value="C:cytosol"/>
    <property type="evidence" value="ECO:0007669"/>
    <property type="project" value="TreeGrafter"/>
</dbReference>
<evidence type="ECO:0000313" key="4">
    <source>
        <dbReference type="EMBL" id="NHC38046.1"/>
    </source>
</evidence>
<dbReference type="InterPro" id="IPR036291">
    <property type="entry name" value="NAD(P)-bd_dom_sf"/>
</dbReference>
<comment type="similarity">
    <text evidence="1 2">Belongs to the dTDP-4-dehydrorhamnose reductase family.</text>
</comment>
<accession>A0A9X5EAN6</accession>
<evidence type="ECO:0000259" key="3">
    <source>
        <dbReference type="Pfam" id="PF04321"/>
    </source>
</evidence>
<proteinExistence type="inferred from homology"/>
<dbReference type="RefSeq" id="WP_039713787.1">
    <property type="nucleotide sequence ID" value="NZ_JTJC03000017.1"/>
</dbReference>
<dbReference type="PANTHER" id="PTHR10491:SF4">
    <property type="entry name" value="METHIONINE ADENOSYLTRANSFERASE 2 SUBUNIT BETA"/>
    <property type="match status" value="1"/>
</dbReference>
<comment type="caution">
    <text evidence="4">The sequence shown here is derived from an EMBL/GenBank/DDBJ whole genome shotgun (WGS) entry which is preliminary data.</text>
</comment>
<evidence type="ECO:0000256" key="2">
    <source>
        <dbReference type="RuleBase" id="RU364082"/>
    </source>
</evidence>
<dbReference type="NCBIfam" id="TIGR01214">
    <property type="entry name" value="rmlD"/>
    <property type="match status" value="1"/>
</dbReference>
<comment type="function">
    <text evidence="2">Catalyzes the reduction of dTDP-6-deoxy-L-lyxo-4-hexulose to yield dTDP-L-rhamnose.</text>
</comment>
<dbReference type="InterPro" id="IPR005913">
    <property type="entry name" value="dTDP_dehydrorham_reduct"/>
</dbReference>
<dbReference type="GO" id="GO:0019305">
    <property type="term" value="P:dTDP-rhamnose biosynthetic process"/>
    <property type="evidence" value="ECO:0007669"/>
    <property type="project" value="TreeGrafter"/>
</dbReference>
<dbReference type="OrthoDB" id="9803892at2"/>
<keyword evidence="2" id="KW-0521">NADP</keyword>
<evidence type="ECO:0000256" key="1">
    <source>
        <dbReference type="ARBA" id="ARBA00010944"/>
    </source>
</evidence>
<dbReference type="Gene3D" id="3.90.25.10">
    <property type="entry name" value="UDP-galactose 4-epimerase, domain 1"/>
    <property type="match status" value="1"/>
</dbReference>
<dbReference type="SUPFAM" id="SSF51735">
    <property type="entry name" value="NAD(P)-binding Rossmann-fold domains"/>
    <property type="match status" value="1"/>
</dbReference>
<dbReference type="EC" id="1.1.1.133" evidence="2"/>
<evidence type="ECO:0000313" key="5">
    <source>
        <dbReference type="Proteomes" id="UP000031532"/>
    </source>
</evidence>
<reference evidence="4 5" key="1">
    <citation type="journal article" date="2015" name="Genome Announc.">
        <title>Draft Genome Sequence of the Terrestrial Cyanobacterium Scytonema millei VB511283, Isolated from Eastern India.</title>
        <authorList>
            <person name="Sen D."/>
            <person name="Chandrababunaidu M.M."/>
            <person name="Singh D."/>
            <person name="Sanghi N."/>
            <person name="Ghorai A."/>
            <person name="Mishra G.P."/>
            <person name="Madduluri M."/>
            <person name="Adhikary S.P."/>
            <person name="Tripathy S."/>
        </authorList>
    </citation>
    <scope>NUCLEOTIDE SEQUENCE [LARGE SCALE GENOMIC DNA]</scope>
    <source>
        <strain evidence="4 5">VB511283</strain>
    </source>
</reference>
<dbReference type="InterPro" id="IPR029903">
    <property type="entry name" value="RmlD-like-bd"/>
</dbReference>
<keyword evidence="5" id="KW-1185">Reference proteome</keyword>